<evidence type="ECO:0000256" key="3">
    <source>
        <dbReference type="PROSITE-ProRule" id="PRU00023"/>
    </source>
</evidence>
<name>A0AAN0IR43_AMPQE</name>
<dbReference type="EnsemblMetazoa" id="XM_011409651.2">
    <property type="protein sequence ID" value="XP_011407953.2"/>
    <property type="gene ID" value="LOC105315125"/>
</dbReference>
<dbReference type="AlphaFoldDB" id="A0AAN0IR43"/>
<organism evidence="5 6">
    <name type="scientific">Amphimedon queenslandica</name>
    <name type="common">Sponge</name>
    <dbReference type="NCBI Taxonomy" id="400682"/>
    <lineage>
        <taxon>Eukaryota</taxon>
        <taxon>Metazoa</taxon>
        <taxon>Porifera</taxon>
        <taxon>Demospongiae</taxon>
        <taxon>Heteroscleromorpha</taxon>
        <taxon>Haplosclerida</taxon>
        <taxon>Niphatidae</taxon>
        <taxon>Amphimedon</taxon>
    </lineage>
</organism>
<proteinExistence type="predicted"/>
<feature type="repeat" description="ANK" evidence="3">
    <location>
        <begin position="304"/>
        <end position="325"/>
    </location>
</feature>
<dbReference type="Pfam" id="PF12796">
    <property type="entry name" value="Ank_2"/>
    <property type="match status" value="2"/>
</dbReference>
<dbReference type="PROSITE" id="PS50088">
    <property type="entry name" value="ANK_REPEAT"/>
    <property type="match status" value="3"/>
</dbReference>
<dbReference type="KEGG" id="aqu:105315125"/>
<dbReference type="GeneID" id="105315125"/>
<keyword evidence="6" id="KW-1185">Reference proteome</keyword>
<dbReference type="SMART" id="SM00248">
    <property type="entry name" value="ANK"/>
    <property type="match status" value="5"/>
</dbReference>
<accession>A0AAN0IR43</accession>
<dbReference type="PROSITE" id="PS50297">
    <property type="entry name" value="ANK_REP_REGION"/>
    <property type="match status" value="3"/>
</dbReference>
<evidence type="ECO:0000256" key="1">
    <source>
        <dbReference type="ARBA" id="ARBA00022737"/>
    </source>
</evidence>
<keyword evidence="1" id="KW-0677">Repeat</keyword>
<feature type="repeat" description="ANK" evidence="3">
    <location>
        <begin position="236"/>
        <end position="268"/>
    </location>
</feature>
<evidence type="ECO:0000256" key="4">
    <source>
        <dbReference type="SAM" id="MobiDB-lite"/>
    </source>
</evidence>
<reference evidence="6" key="1">
    <citation type="journal article" date="2010" name="Nature">
        <title>The Amphimedon queenslandica genome and the evolution of animal complexity.</title>
        <authorList>
            <person name="Srivastava M."/>
            <person name="Simakov O."/>
            <person name="Chapman J."/>
            <person name="Fahey B."/>
            <person name="Gauthier M.E."/>
            <person name="Mitros T."/>
            <person name="Richards G.S."/>
            <person name="Conaco C."/>
            <person name="Dacre M."/>
            <person name="Hellsten U."/>
            <person name="Larroux C."/>
            <person name="Putnam N.H."/>
            <person name="Stanke M."/>
            <person name="Adamska M."/>
            <person name="Darling A."/>
            <person name="Degnan S.M."/>
            <person name="Oakley T.H."/>
            <person name="Plachetzki D.C."/>
            <person name="Zhai Y."/>
            <person name="Adamski M."/>
            <person name="Calcino A."/>
            <person name="Cummins S.F."/>
            <person name="Goodstein D.M."/>
            <person name="Harris C."/>
            <person name="Jackson D.J."/>
            <person name="Leys S.P."/>
            <person name="Shu S."/>
            <person name="Woodcroft B.J."/>
            <person name="Vervoort M."/>
            <person name="Kosik K.S."/>
            <person name="Manning G."/>
            <person name="Degnan B.M."/>
            <person name="Rokhsar D.S."/>
        </authorList>
    </citation>
    <scope>NUCLEOTIDE SEQUENCE [LARGE SCALE GENOMIC DNA]</scope>
</reference>
<reference evidence="5" key="2">
    <citation type="submission" date="2024-06" db="UniProtKB">
        <authorList>
            <consortium name="EnsemblMetazoa"/>
        </authorList>
    </citation>
    <scope>IDENTIFICATION</scope>
</reference>
<protein>
    <submittedName>
        <fullName evidence="5">Uncharacterized protein</fullName>
    </submittedName>
</protein>
<dbReference type="InterPro" id="IPR002110">
    <property type="entry name" value="Ankyrin_rpt"/>
</dbReference>
<feature type="region of interest" description="Disordered" evidence="4">
    <location>
        <begin position="1"/>
        <end position="32"/>
    </location>
</feature>
<sequence length="392" mass="43877">MPPAGSTSSKEKSVTPVTDEVAMSPASTNRATGTNGLSWKNFDLASKLHDLQEEFDEAVRITKNSFESSDLPEIIDYLITHAMSLLGPNKKQQTAAQEIVYSVKNDFEHIETISDLFTILQHKYMSWFNYKLMIKLVGVFLAKNRLLKRTWSAYEKKLKDYFINSGGLLKDADAVEFVYFNQLEVIKYLISKNCNLSATDNNGSGAVHISVATGHLNVLKYLIDNNYCNPNVTDNQDRTPLHVAVSAEQLELLEYLLAANLNLNSFNKQDKDGDTPLHFACMIGQQKMVSLLSRFTNINIANKKGQTPLHLAVASGHKDTTEALLFSVTGSSNHHNLLTVTDNEGSSLHLKPRPQDIEIAQSVNSDSSVVKYLQEIHYDLFVFERSKVNGYH</sequence>
<evidence type="ECO:0000313" key="5">
    <source>
        <dbReference type="EnsemblMetazoa" id="XP_011407953.2"/>
    </source>
</evidence>
<dbReference type="Proteomes" id="UP000007879">
    <property type="component" value="Unassembled WGS sequence"/>
</dbReference>
<feature type="repeat" description="ANK" evidence="3">
    <location>
        <begin position="272"/>
        <end position="292"/>
    </location>
</feature>
<evidence type="ECO:0000313" key="6">
    <source>
        <dbReference type="Proteomes" id="UP000007879"/>
    </source>
</evidence>
<dbReference type="Gene3D" id="1.25.40.20">
    <property type="entry name" value="Ankyrin repeat-containing domain"/>
    <property type="match status" value="3"/>
</dbReference>
<dbReference type="PANTHER" id="PTHR24178">
    <property type="entry name" value="MOLTING PROTEIN MLT-4"/>
    <property type="match status" value="1"/>
</dbReference>
<evidence type="ECO:0000256" key="2">
    <source>
        <dbReference type="ARBA" id="ARBA00023043"/>
    </source>
</evidence>
<dbReference type="RefSeq" id="XP_011407953.2">
    <property type="nucleotide sequence ID" value="XM_011409651.2"/>
</dbReference>
<keyword evidence="2 3" id="KW-0040">ANK repeat</keyword>
<dbReference type="InterPro" id="IPR036770">
    <property type="entry name" value="Ankyrin_rpt-contain_sf"/>
</dbReference>
<dbReference type="SUPFAM" id="SSF48403">
    <property type="entry name" value="Ankyrin repeat"/>
    <property type="match status" value="1"/>
</dbReference>